<protein>
    <submittedName>
        <fullName evidence="4">Porin family protein</fullName>
    </submittedName>
</protein>
<evidence type="ECO:0000259" key="3">
    <source>
        <dbReference type="Pfam" id="PF13505"/>
    </source>
</evidence>
<dbReference type="Gene3D" id="2.40.160.20">
    <property type="match status" value="1"/>
</dbReference>
<gene>
    <name evidence="4" type="ORF">G9B49_003879</name>
</gene>
<reference evidence="4" key="1">
    <citation type="journal article" date="2018" name="Genome Biol.">
        <title>SKESA: strategic k-mer extension for scrupulous assemblies.</title>
        <authorList>
            <person name="Souvorov A."/>
            <person name="Agarwala R."/>
            <person name="Lipman D.J."/>
        </authorList>
    </citation>
    <scope>NUCLEOTIDE SEQUENCE</scope>
    <source>
        <strain evidence="4">MA.03-3818</strain>
    </source>
</reference>
<evidence type="ECO:0000256" key="1">
    <source>
        <dbReference type="ARBA" id="ARBA00022729"/>
    </source>
</evidence>
<feature type="chain" id="PRO_5028196962" evidence="2">
    <location>
        <begin position="21"/>
        <end position="226"/>
    </location>
</feature>
<evidence type="ECO:0000313" key="4">
    <source>
        <dbReference type="EMBL" id="HAF1614886.1"/>
    </source>
</evidence>
<dbReference type="AlphaFoldDB" id="A0A742UEI7"/>
<evidence type="ECO:0000256" key="2">
    <source>
        <dbReference type="SAM" id="SignalP"/>
    </source>
</evidence>
<proteinExistence type="predicted"/>
<dbReference type="EMBL" id="DAAUKO010000010">
    <property type="protein sequence ID" value="HAF1614886.1"/>
    <property type="molecule type" value="Genomic_DNA"/>
</dbReference>
<accession>A0A742UEI7</accession>
<dbReference type="Pfam" id="PF13505">
    <property type="entry name" value="OMP_b-brl"/>
    <property type="match status" value="1"/>
</dbReference>
<organism evidence="4">
    <name type="scientific">Salmonella enterica</name>
    <name type="common">Salmonella choleraesuis</name>
    <dbReference type="NCBI Taxonomy" id="28901"/>
    <lineage>
        <taxon>Bacteria</taxon>
        <taxon>Pseudomonadati</taxon>
        <taxon>Pseudomonadota</taxon>
        <taxon>Gammaproteobacteria</taxon>
        <taxon>Enterobacterales</taxon>
        <taxon>Enterobacteriaceae</taxon>
        <taxon>Salmonella</taxon>
    </lineage>
</organism>
<keyword evidence="1 2" id="KW-0732">Signal</keyword>
<reference evidence="4" key="2">
    <citation type="submission" date="2020-02" db="EMBL/GenBank/DDBJ databases">
        <authorList>
            <consortium name="NCBI Pathogen Detection Project"/>
        </authorList>
    </citation>
    <scope>NUCLEOTIDE SEQUENCE</scope>
    <source>
        <strain evidence="4">MA.03-3818</strain>
    </source>
</reference>
<name>A0A742UEI7_SALER</name>
<dbReference type="InterPro" id="IPR027385">
    <property type="entry name" value="Beta-barrel_OMP"/>
</dbReference>
<feature type="domain" description="Outer membrane protein beta-barrel" evidence="3">
    <location>
        <begin position="15"/>
        <end position="201"/>
    </location>
</feature>
<dbReference type="InterPro" id="IPR011250">
    <property type="entry name" value="OMP/PagP_B-barrel"/>
</dbReference>
<sequence length="226" mass="24912">MRKSILFIIPICMISGGAVADDFSAGYYGSVKYLLAEQRASEQDTSSRPGVGQFVSAKDKEHINGGSLAAGYQFGNGWRTEGEYVFRQKAEYTSGSTAFPSSFNHLQTKTERLMLNAYRDFALGYNISLYGTAGLGVSKIKAGGWQGIPTREYASSTQNNLTYSLGAGITYTPVEQVSIDLGYRYVDMGKIESGYNNFTNVRTLKDEKMNAHLVSSEFTFGVRYLF</sequence>
<comment type="caution">
    <text evidence="4">The sequence shown here is derived from an EMBL/GenBank/DDBJ whole genome shotgun (WGS) entry which is preliminary data.</text>
</comment>
<dbReference type="SUPFAM" id="SSF56925">
    <property type="entry name" value="OMPA-like"/>
    <property type="match status" value="1"/>
</dbReference>
<feature type="signal peptide" evidence="2">
    <location>
        <begin position="1"/>
        <end position="20"/>
    </location>
</feature>